<accession>A0ABN2T6H3</accession>
<evidence type="ECO:0000256" key="1">
    <source>
        <dbReference type="ARBA" id="ARBA00009437"/>
    </source>
</evidence>
<dbReference type="SUPFAM" id="SSF53850">
    <property type="entry name" value="Periplasmic binding protein-like II"/>
    <property type="match status" value="1"/>
</dbReference>
<keyword evidence="3" id="KW-0238">DNA-binding</keyword>
<evidence type="ECO:0000256" key="2">
    <source>
        <dbReference type="ARBA" id="ARBA00023015"/>
    </source>
</evidence>
<protein>
    <submittedName>
        <fullName evidence="6">LysR family transcriptional regulator</fullName>
    </submittedName>
</protein>
<dbReference type="PANTHER" id="PTHR30346">
    <property type="entry name" value="TRANSCRIPTIONAL DUAL REGULATOR HCAR-RELATED"/>
    <property type="match status" value="1"/>
</dbReference>
<evidence type="ECO:0000313" key="7">
    <source>
        <dbReference type="Proteomes" id="UP001501585"/>
    </source>
</evidence>
<organism evidence="6 7">
    <name type="scientific">Nocardiopsis rhodophaea</name>
    <dbReference type="NCBI Taxonomy" id="280238"/>
    <lineage>
        <taxon>Bacteria</taxon>
        <taxon>Bacillati</taxon>
        <taxon>Actinomycetota</taxon>
        <taxon>Actinomycetes</taxon>
        <taxon>Streptosporangiales</taxon>
        <taxon>Nocardiopsidaceae</taxon>
        <taxon>Nocardiopsis</taxon>
    </lineage>
</organism>
<dbReference type="Gene3D" id="1.10.10.10">
    <property type="entry name" value="Winged helix-like DNA-binding domain superfamily/Winged helix DNA-binding domain"/>
    <property type="match status" value="1"/>
</dbReference>
<dbReference type="PANTHER" id="PTHR30346:SF0">
    <property type="entry name" value="HCA OPERON TRANSCRIPTIONAL ACTIVATOR HCAR"/>
    <property type="match status" value="1"/>
</dbReference>
<keyword evidence="7" id="KW-1185">Reference proteome</keyword>
<evidence type="ECO:0000256" key="4">
    <source>
        <dbReference type="ARBA" id="ARBA00023163"/>
    </source>
</evidence>
<evidence type="ECO:0000313" key="6">
    <source>
        <dbReference type="EMBL" id="GAA2000052.1"/>
    </source>
</evidence>
<evidence type="ECO:0000256" key="3">
    <source>
        <dbReference type="ARBA" id="ARBA00023125"/>
    </source>
</evidence>
<feature type="domain" description="HTH lysR-type" evidence="5">
    <location>
        <begin position="6"/>
        <end position="63"/>
    </location>
</feature>
<comment type="similarity">
    <text evidence="1">Belongs to the LysR transcriptional regulatory family.</text>
</comment>
<gene>
    <name evidence="6" type="ORF">GCM10009799_29140</name>
</gene>
<reference evidence="6 7" key="1">
    <citation type="journal article" date="2019" name="Int. J. Syst. Evol. Microbiol.">
        <title>The Global Catalogue of Microorganisms (GCM) 10K type strain sequencing project: providing services to taxonomists for standard genome sequencing and annotation.</title>
        <authorList>
            <consortium name="The Broad Institute Genomics Platform"/>
            <consortium name="The Broad Institute Genome Sequencing Center for Infectious Disease"/>
            <person name="Wu L."/>
            <person name="Ma J."/>
        </authorList>
    </citation>
    <scope>NUCLEOTIDE SEQUENCE [LARGE SCALE GENOMIC DNA]</scope>
    <source>
        <strain evidence="6 7">JCM 15313</strain>
    </source>
</reference>
<dbReference type="Pfam" id="PF03466">
    <property type="entry name" value="LysR_substrate"/>
    <property type="match status" value="1"/>
</dbReference>
<proteinExistence type="inferred from homology"/>
<dbReference type="Proteomes" id="UP001501585">
    <property type="component" value="Unassembled WGS sequence"/>
</dbReference>
<keyword evidence="4" id="KW-0804">Transcription</keyword>
<dbReference type="InterPro" id="IPR036390">
    <property type="entry name" value="WH_DNA-bd_sf"/>
</dbReference>
<evidence type="ECO:0000259" key="5">
    <source>
        <dbReference type="PROSITE" id="PS50931"/>
    </source>
</evidence>
<sequence>MDMRGLDVRELECFLVLSEELHFGRTGDRLYVSQSRISQLLRKLESRIGARLVERTSRRVRLTDFGEEFAVALRPAYDALASTVEEARTRARGGRGRLRIGFQGTVYEQVTRAITTFHDRHSDCRIDLVEIPLSDPFGALRRAEIDAAVVLLPIEEPDLTVGVTFSEQQQYLAMSTHHPFARRKNLTAEDLARTRLIPLAGPAPDYWKRVHCPDSTPSGRAIPQEDGVHTLQEGLTQIAAGRGAMLLCGATAKYNFRPDISFVPITGLPASALGLIWSSSGETPHLKEFATTISDFER</sequence>
<dbReference type="InterPro" id="IPR000847">
    <property type="entry name" value="LysR_HTH_N"/>
</dbReference>
<dbReference type="Gene3D" id="3.40.190.10">
    <property type="entry name" value="Periplasmic binding protein-like II"/>
    <property type="match status" value="2"/>
</dbReference>
<dbReference type="InterPro" id="IPR036388">
    <property type="entry name" value="WH-like_DNA-bd_sf"/>
</dbReference>
<dbReference type="Pfam" id="PF00126">
    <property type="entry name" value="HTH_1"/>
    <property type="match status" value="1"/>
</dbReference>
<dbReference type="PROSITE" id="PS50931">
    <property type="entry name" value="HTH_LYSR"/>
    <property type="match status" value="1"/>
</dbReference>
<name>A0ABN2T6H3_9ACTN</name>
<dbReference type="InterPro" id="IPR005119">
    <property type="entry name" value="LysR_subst-bd"/>
</dbReference>
<dbReference type="SUPFAM" id="SSF46785">
    <property type="entry name" value="Winged helix' DNA-binding domain"/>
    <property type="match status" value="1"/>
</dbReference>
<dbReference type="EMBL" id="BAAAPC010000011">
    <property type="protein sequence ID" value="GAA2000052.1"/>
    <property type="molecule type" value="Genomic_DNA"/>
</dbReference>
<keyword evidence="2" id="KW-0805">Transcription regulation</keyword>
<comment type="caution">
    <text evidence="6">The sequence shown here is derived from an EMBL/GenBank/DDBJ whole genome shotgun (WGS) entry which is preliminary data.</text>
</comment>